<dbReference type="RefSeq" id="XP_062637654.1">
    <property type="nucleotide sequence ID" value="XM_062777048.1"/>
</dbReference>
<dbReference type="AlphaFoldDB" id="A0AAN6V3P6"/>
<evidence type="ECO:0000256" key="1">
    <source>
        <dbReference type="ARBA" id="ARBA00023242"/>
    </source>
</evidence>
<evidence type="ECO:0000256" key="2">
    <source>
        <dbReference type="SAM" id="MobiDB-lite"/>
    </source>
</evidence>
<feature type="region of interest" description="Disordered" evidence="2">
    <location>
        <begin position="352"/>
        <end position="407"/>
    </location>
</feature>
<dbReference type="Proteomes" id="UP001302676">
    <property type="component" value="Unassembled WGS sequence"/>
</dbReference>
<dbReference type="InterPro" id="IPR021858">
    <property type="entry name" value="Fun_TF"/>
</dbReference>
<name>A0AAN6V3P6_9PEZI</name>
<reference evidence="3" key="1">
    <citation type="journal article" date="2023" name="Mol. Phylogenet. Evol.">
        <title>Genome-scale phylogeny and comparative genomics of the fungal order Sordariales.</title>
        <authorList>
            <person name="Hensen N."/>
            <person name="Bonometti L."/>
            <person name="Westerberg I."/>
            <person name="Brannstrom I.O."/>
            <person name="Guillou S."/>
            <person name="Cros-Aarteil S."/>
            <person name="Calhoun S."/>
            <person name="Haridas S."/>
            <person name="Kuo A."/>
            <person name="Mondo S."/>
            <person name="Pangilinan J."/>
            <person name="Riley R."/>
            <person name="LaButti K."/>
            <person name="Andreopoulos B."/>
            <person name="Lipzen A."/>
            <person name="Chen C."/>
            <person name="Yan M."/>
            <person name="Daum C."/>
            <person name="Ng V."/>
            <person name="Clum A."/>
            <person name="Steindorff A."/>
            <person name="Ohm R.A."/>
            <person name="Martin F."/>
            <person name="Silar P."/>
            <person name="Natvig D.O."/>
            <person name="Lalanne C."/>
            <person name="Gautier V."/>
            <person name="Ament-Velasquez S.L."/>
            <person name="Kruys A."/>
            <person name="Hutchinson M.I."/>
            <person name="Powell A.J."/>
            <person name="Barry K."/>
            <person name="Miller A.N."/>
            <person name="Grigoriev I.V."/>
            <person name="Debuchy R."/>
            <person name="Gladieux P."/>
            <person name="Hiltunen Thoren M."/>
            <person name="Johannesson H."/>
        </authorList>
    </citation>
    <scope>NUCLEOTIDE SEQUENCE</scope>
    <source>
        <strain evidence="3">CBS 141.50</strain>
    </source>
</reference>
<protein>
    <submittedName>
        <fullName evidence="3">Uncharacterized protein</fullName>
    </submittedName>
</protein>
<dbReference type="EMBL" id="MU853578">
    <property type="protein sequence ID" value="KAK4144283.1"/>
    <property type="molecule type" value="Genomic_DNA"/>
</dbReference>
<organism evidence="3 4">
    <name type="scientific">Dichotomopilus funicola</name>
    <dbReference type="NCBI Taxonomy" id="1934379"/>
    <lineage>
        <taxon>Eukaryota</taxon>
        <taxon>Fungi</taxon>
        <taxon>Dikarya</taxon>
        <taxon>Ascomycota</taxon>
        <taxon>Pezizomycotina</taxon>
        <taxon>Sordariomycetes</taxon>
        <taxon>Sordariomycetidae</taxon>
        <taxon>Sordariales</taxon>
        <taxon>Chaetomiaceae</taxon>
        <taxon>Dichotomopilus</taxon>
    </lineage>
</organism>
<evidence type="ECO:0000313" key="4">
    <source>
        <dbReference type="Proteomes" id="UP001302676"/>
    </source>
</evidence>
<feature type="compositionally biased region" description="Low complexity" evidence="2">
    <location>
        <begin position="381"/>
        <end position="391"/>
    </location>
</feature>
<evidence type="ECO:0000313" key="3">
    <source>
        <dbReference type="EMBL" id="KAK4144283.1"/>
    </source>
</evidence>
<accession>A0AAN6V3P6</accession>
<dbReference type="PANTHER" id="PTHR37540:SF9">
    <property type="entry name" value="ZN(2)-C6 FUNGAL-TYPE DOMAIN-CONTAINING PROTEIN"/>
    <property type="match status" value="1"/>
</dbReference>
<gene>
    <name evidence="3" type="ORF">C8A04DRAFT_11647</name>
</gene>
<reference evidence="3" key="2">
    <citation type="submission" date="2023-05" db="EMBL/GenBank/DDBJ databases">
        <authorList>
            <consortium name="Lawrence Berkeley National Laboratory"/>
            <person name="Steindorff A."/>
            <person name="Hensen N."/>
            <person name="Bonometti L."/>
            <person name="Westerberg I."/>
            <person name="Brannstrom I.O."/>
            <person name="Guillou S."/>
            <person name="Cros-Aarteil S."/>
            <person name="Calhoun S."/>
            <person name="Haridas S."/>
            <person name="Kuo A."/>
            <person name="Mondo S."/>
            <person name="Pangilinan J."/>
            <person name="Riley R."/>
            <person name="Labutti K."/>
            <person name="Andreopoulos B."/>
            <person name="Lipzen A."/>
            <person name="Chen C."/>
            <person name="Yanf M."/>
            <person name="Daum C."/>
            <person name="Ng V."/>
            <person name="Clum A."/>
            <person name="Ohm R."/>
            <person name="Martin F."/>
            <person name="Silar P."/>
            <person name="Natvig D."/>
            <person name="Lalanne C."/>
            <person name="Gautier V."/>
            <person name="Ament-Velasquez S.L."/>
            <person name="Kruys A."/>
            <person name="Hutchinson M.I."/>
            <person name="Powell A.J."/>
            <person name="Barry K."/>
            <person name="Miller A.N."/>
            <person name="Grigoriev I.V."/>
            <person name="Debuchy R."/>
            <person name="Gladieux P."/>
            <person name="Thoren M.H."/>
            <person name="Johannesson H."/>
        </authorList>
    </citation>
    <scope>NUCLEOTIDE SEQUENCE</scope>
    <source>
        <strain evidence="3">CBS 141.50</strain>
    </source>
</reference>
<keyword evidence="4" id="KW-1185">Reference proteome</keyword>
<sequence>MSVVACEEGCSAHSEEVHRSIEMMQAYRSTAWGSGDRGYNGSAGWNQGGTQGYSAWTLVPALGPGQAPHHQQQCNIPWSAASVPAAMSTAGLPATPAMQDEDLLSVFINFISQFTASLDGKPDASNPYLKHYLPHCLSSRLLTHVAIYSAACFLTDTGHIERTAAMAHKGRVIALLNEHIRAQGQAAASDEVIAGVLQIVLDEWLWGSAKDLKAHLRGLRDMIWSRGGFRSLGLHGLLTKLAITVDAAIALSLETPPFLRGGPEFEFRDTTATSSAPLRLALNTPLIPNPVRFASCADALHIQPSAASILDDMRFLLAAVLALPDAPTTKELQKIHTTSAWLYERVSGLPEDAPGAKGKSVGSSGGWDGKTSENMHPPPSQQQQQRQHQQHPPSPPPTTSNLPSPHSDPIYQTIRLAALLYTHTIQHRLPFSKTVTTTHFLRLWTTAWRVPLSTWRTLLGVFTWVLLPLVSGGGAGAQPQDRFVKGVMNICLFQMGLESWAVGGEVVEAGGRLQRWLAGGGGKDGDVRERGE</sequence>
<proteinExistence type="predicted"/>
<dbReference type="PANTHER" id="PTHR37540">
    <property type="entry name" value="TRANSCRIPTION FACTOR (ACR-2), PUTATIVE-RELATED-RELATED"/>
    <property type="match status" value="1"/>
</dbReference>
<comment type="caution">
    <text evidence="3">The sequence shown here is derived from an EMBL/GenBank/DDBJ whole genome shotgun (WGS) entry which is preliminary data.</text>
</comment>
<dbReference type="GeneID" id="87813661"/>
<keyword evidence="1" id="KW-0539">Nucleus</keyword>
<dbReference type="Pfam" id="PF11951">
    <property type="entry name" value="Fungal_trans_2"/>
    <property type="match status" value="1"/>
</dbReference>